<feature type="transmembrane region" description="Helical" evidence="2">
    <location>
        <begin position="26"/>
        <end position="47"/>
    </location>
</feature>
<feature type="compositionally biased region" description="Basic and acidic residues" evidence="1">
    <location>
        <begin position="680"/>
        <end position="689"/>
    </location>
</feature>
<evidence type="ECO:0000256" key="2">
    <source>
        <dbReference type="SAM" id="Phobius"/>
    </source>
</evidence>
<dbReference type="AlphaFoldDB" id="A0A397UHW4"/>
<comment type="caution">
    <text evidence="3">The sequence shown here is derived from an EMBL/GenBank/DDBJ whole genome shotgun (WGS) entry which is preliminary data.</text>
</comment>
<gene>
    <name evidence="3" type="ORF">C2G38_2207599</name>
</gene>
<dbReference type="Gene3D" id="3.90.550.10">
    <property type="entry name" value="Spore Coat Polysaccharide Biosynthesis Protein SpsA, Chain A"/>
    <property type="match status" value="1"/>
</dbReference>
<dbReference type="InterPro" id="IPR029044">
    <property type="entry name" value="Nucleotide-diphossugar_trans"/>
</dbReference>
<name>A0A397UHW4_9GLOM</name>
<keyword evidence="2" id="KW-0472">Membrane</keyword>
<evidence type="ECO:0000313" key="4">
    <source>
        <dbReference type="Proteomes" id="UP000266673"/>
    </source>
</evidence>
<dbReference type="STRING" id="44941.A0A397UHW4"/>
<proteinExistence type="predicted"/>
<sequence>MAYSDRISYRPLYQKQTYSIWMFPRIFRSIAACLSLIIFIAIPLIHLNKRHIETNSSLFHKSNDNKPFFNSISKNIIVVIDGDQQATSLQPIYCKLSKKAENVYTHVIVTGKNRGMSGTRLIRFNSLLSNCDVSVYDLELRKGISSNENILPLVFQGINHALDQIRPDVVIYINDPENEAMRGVDAALVAASQSNNHITKIAIPIEHTKHLMWLPDLSFESLKNWNTPKINLQIITQNRPESLTRLIKSLNSSIYFGDDVSLTINMDRGADPVTIKFSQTLEWNFGQKHVRHRVIQGGLLTAVVESYYPSDDNDYSIILEDDIELSPFYYIWAKYGVLKYRYGNDRSLSGRMFGISFYNIKINELNMAGRIPFNPALNLRGTKYPNQSPYLSQVPCSWGALYFPEIWREFRTYQNIRLNDVLGLKLQDITVPESRSNRWSRSWKRFFIELAYLRGYVMLYPNYENFISFSTNHFENGEHNRRGKKKEPFQLPLMNESILLDGLPGNRLPNFKDLPTMDLWGKVTPQNELIQRGRNLQLKISTCPPNDFGDLTYDPQDLLCVDEEILRTKMMKESNQSKSKSKTDEVLNTSNGIKMNKQTTKEDNSAENPTIDKISTLDDKVKDSPLGEQIIPFDDKEEDSSLRKQIVPLDDKEKDSSLRDQIIPFDDKKDSSLRDQIIPFDDKKEDSSLREQIIPFDDK</sequence>
<evidence type="ECO:0000256" key="1">
    <source>
        <dbReference type="SAM" id="MobiDB-lite"/>
    </source>
</evidence>
<feature type="region of interest" description="Disordered" evidence="1">
    <location>
        <begin position="635"/>
        <end position="663"/>
    </location>
</feature>
<dbReference type="SUPFAM" id="SSF53448">
    <property type="entry name" value="Nucleotide-diphospho-sugar transferases"/>
    <property type="match status" value="1"/>
</dbReference>
<organism evidence="3 4">
    <name type="scientific">Gigaspora rosea</name>
    <dbReference type="NCBI Taxonomy" id="44941"/>
    <lineage>
        <taxon>Eukaryota</taxon>
        <taxon>Fungi</taxon>
        <taxon>Fungi incertae sedis</taxon>
        <taxon>Mucoromycota</taxon>
        <taxon>Glomeromycotina</taxon>
        <taxon>Glomeromycetes</taxon>
        <taxon>Diversisporales</taxon>
        <taxon>Gigasporaceae</taxon>
        <taxon>Gigaspora</taxon>
    </lineage>
</organism>
<dbReference type="Proteomes" id="UP000266673">
    <property type="component" value="Unassembled WGS sequence"/>
</dbReference>
<protein>
    <submittedName>
        <fullName evidence="3">Uncharacterized protein</fullName>
    </submittedName>
</protein>
<feature type="region of interest" description="Disordered" evidence="1">
    <location>
        <begin position="571"/>
        <end position="610"/>
    </location>
</feature>
<keyword evidence="2" id="KW-1133">Transmembrane helix</keyword>
<accession>A0A397UHW4</accession>
<feature type="region of interest" description="Disordered" evidence="1">
    <location>
        <begin position="677"/>
        <end position="699"/>
    </location>
</feature>
<keyword evidence="2" id="KW-0812">Transmembrane</keyword>
<dbReference type="EMBL" id="QKWP01001315">
    <property type="protein sequence ID" value="RIB09885.1"/>
    <property type="molecule type" value="Genomic_DNA"/>
</dbReference>
<dbReference type="PANTHER" id="PTHR33604">
    <property type="entry name" value="OSJNBA0004B13.7 PROTEIN"/>
    <property type="match status" value="1"/>
</dbReference>
<feature type="compositionally biased region" description="Polar residues" evidence="1">
    <location>
        <begin position="586"/>
        <end position="598"/>
    </location>
</feature>
<dbReference type="OrthoDB" id="2020070at2759"/>
<keyword evidence="4" id="KW-1185">Reference proteome</keyword>
<evidence type="ECO:0000313" key="3">
    <source>
        <dbReference type="EMBL" id="RIB09885.1"/>
    </source>
</evidence>
<dbReference type="PANTHER" id="PTHR33604:SF3">
    <property type="entry name" value="OSJNBA0004B13.7 PROTEIN"/>
    <property type="match status" value="1"/>
</dbReference>
<feature type="compositionally biased region" description="Basic and acidic residues" evidence="1">
    <location>
        <begin position="649"/>
        <end position="658"/>
    </location>
</feature>
<reference evidence="3 4" key="1">
    <citation type="submission" date="2018-06" db="EMBL/GenBank/DDBJ databases">
        <title>Comparative genomics reveals the genomic features of Rhizophagus irregularis, R. cerebriforme, R. diaphanum and Gigaspora rosea, and their symbiotic lifestyle signature.</title>
        <authorList>
            <person name="Morin E."/>
            <person name="San Clemente H."/>
            <person name="Chen E.C.H."/>
            <person name="De La Providencia I."/>
            <person name="Hainaut M."/>
            <person name="Kuo A."/>
            <person name="Kohler A."/>
            <person name="Murat C."/>
            <person name="Tang N."/>
            <person name="Roy S."/>
            <person name="Loubradou J."/>
            <person name="Henrissat B."/>
            <person name="Grigoriev I.V."/>
            <person name="Corradi N."/>
            <person name="Roux C."/>
            <person name="Martin F.M."/>
        </authorList>
    </citation>
    <scope>NUCLEOTIDE SEQUENCE [LARGE SCALE GENOMIC DNA]</scope>
    <source>
        <strain evidence="3 4">DAOM 194757</strain>
    </source>
</reference>
<dbReference type="Gene3D" id="3.40.50.2000">
    <property type="entry name" value="Glycogen Phosphorylase B"/>
    <property type="match status" value="1"/>
</dbReference>